<sequence length="149" mass="17076">MICACIFNQVFEDHEDASALRVASGIFLCCITLCGIILIVPNHIKNIILSSINGNFLPTFSPHSLRSRIGENMHDRATYMKLRQQFIDIRREQRDAIARAMSSRLDPSGQPIFRVVESSNLDFLTGQGSETYARWSQLDPPTDLRYWQW</sequence>
<comment type="caution">
    <text evidence="2">The sequence shown here is derived from an EMBL/GenBank/DDBJ whole genome shotgun (WGS) entry which is preliminary data.</text>
</comment>
<dbReference type="Proteomes" id="UP000029080">
    <property type="component" value="Unassembled WGS sequence"/>
</dbReference>
<keyword evidence="1" id="KW-1133">Transmembrane helix</keyword>
<dbReference type="EMBL" id="JGZU01000016">
    <property type="protein sequence ID" value="KFJ05135.1"/>
    <property type="molecule type" value="Genomic_DNA"/>
</dbReference>
<protein>
    <submittedName>
        <fullName evidence="2">Uncharacterized protein</fullName>
    </submittedName>
</protein>
<feature type="transmembrane region" description="Helical" evidence="1">
    <location>
        <begin position="19"/>
        <end position="40"/>
    </location>
</feature>
<name>A0A087EBI4_9BIFI</name>
<keyword evidence="3" id="KW-1185">Reference proteome</keyword>
<evidence type="ECO:0000313" key="3">
    <source>
        <dbReference type="Proteomes" id="UP000029080"/>
    </source>
</evidence>
<evidence type="ECO:0000256" key="1">
    <source>
        <dbReference type="SAM" id="Phobius"/>
    </source>
</evidence>
<organism evidence="2 3">
    <name type="scientific">Bifidobacterium tsurumiense</name>
    <dbReference type="NCBI Taxonomy" id="356829"/>
    <lineage>
        <taxon>Bacteria</taxon>
        <taxon>Bacillati</taxon>
        <taxon>Actinomycetota</taxon>
        <taxon>Actinomycetes</taxon>
        <taxon>Bifidobacteriales</taxon>
        <taxon>Bifidobacteriaceae</taxon>
        <taxon>Bifidobacterium</taxon>
    </lineage>
</organism>
<keyword evidence="1" id="KW-0472">Membrane</keyword>
<proteinExistence type="predicted"/>
<gene>
    <name evidence="2" type="ORF">BITS_1682</name>
</gene>
<reference evidence="2 3" key="1">
    <citation type="submission" date="2014-03" db="EMBL/GenBank/DDBJ databases">
        <title>Genomics of Bifidobacteria.</title>
        <authorList>
            <person name="Ventura M."/>
            <person name="Milani C."/>
            <person name="Lugli G.A."/>
        </authorList>
    </citation>
    <scope>NUCLEOTIDE SEQUENCE [LARGE SCALE GENOMIC DNA]</scope>
    <source>
        <strain evidence="2 3">JCM 13495</strain>
    </source>
</reference>
<dbReference type="AlphaFoldDB" id="A0A087EBI4"/>
<keyword evidence="1" id="KW-0812">Transmembrane</keyword>
<evidence type="ECO:0000313" key="2">
    <source>
        <dbReference type="EMBL" id="KFJ05135.1"/>
    </source>
</evidence>
<accession>A0A087EBI4</accession>
<dbReference type="STRING" id="356829.BITS_1682"/>